<evidence type="ECO:0000256" key="14">
    <source>
        <dbReference type="ARBA" id="ARBA00023075"/>
    </source>
</evidence>
<dbReference type="PROSITE" id="PS51003">
    <property type="entry name" value="CYTB_CTER"/>
    <property type="match status" value="1"/>
</dbReference>
<dbReference type="InterPro" id="IPR036150">
    <property type="entry name" value="Cyt_b/b6_C_sf"/>
</dbReference>
<evidence type="ECO:0000259" key="21">
    <source>
        <dbReference type="PROSITE" id="PS51002"/>
    </source>
</evidence>
<feature type="binding site" evidence="18">
    <location>
        <position position="201"/>
    </location>
    <ligand>
        <name>a ubiquinone</name>
        <dbReference type="ChEBI" id="CHEBI:16389"/>
    </ligand>
</feature>
<evidence type="ECO:0000256" key="18">
    <source>
        <dbReference type="PIRSR" id="PIRSR038885-1"/>
    </source>
</evidence>
<evidence type="ECO:0000256" key="20">
    <source>
        <dbReference type="RuleBase" id="RU362117"/>
    </source>
</evidence>
<organism evidence="23">
    <name type="scientific">Stenella longirostris</name>
    <name type="common">Spinner dolphin</name>
    <name type="synonym">Delphinus longirostris</name>
    <dbReference type="NCBI Taxonomy" id="9736"/>
    <lineage>
        <taxon>Eukaryota</taxon>
        <taxon>Metazoa</taxon>
        <taxon>Chordata</taxon>
        <taxon>Craniata</taxon>
        <taxon>Vertebrata</taxon>
        <taxon>Euteleostomi</taxon>
        <taxon>Mammalia</taxon>
        <taxon>Eutheria</taxon>
        <taxon>Laurasiatheria</taxon>
        <taxon>Artiodactyla</taxon>
        <taxon>Whippomorpha</taxon>
        <taxon>Cetacea</taxon>
        <taxon>Odontoceti</taxon>
        <taxon>Delphinidae</taxon>
        <taxon>Stenella</taxon>
    </lineage>
</organism>
<dbReference type="AlphaFoldDB" id="A0A1L2MBM8"/>
<keyword evidence="5 20" id="KW-0813">Transport</keyword>
<keyword evidence="7 20" id="KW-0679">Respiratory chain</keyword>
<evidence type="ECO:0000256" key="12">
    <source>
        <dbReference type="ARBA" id="ARBA00022989"/>
    </source>
</evidence>
<dbReference type="EMBL" id="KX857427">
    <property type="protein sequence ID" value="APD82875.1"/>
    <property type="molecule type" value="Genomic_DNA"/>
</dbReference>
<dbReference type="FunFam" id="1.20.810.10:FF:000002">
    <property type="entry name" value="Cytochrome b"/>
    <property type="match status" value="1"/>
</dbReference>
<dbReference type="InterPro" id="IPR030689">
    <property type="entry name" value="Cytochrome_b"/>
</dbReference>
<evidence type="ECO:0000256" key="6">
    <source>
        <dbReference type="ARBA" id="ARBA00022617"/>
    </source>
</evidence>
<evidence type="ECO:0000313" key="23">
    <source>
        <dbReference type="EMBL" id="APD82875.1"/>
    </source>
</evidence>
<dbReference type="GO" id="GO:0005743">
    <property type="term" value="C:mitochondrial inner membrane"/>
    <property type="evidence" value="ECO:0007669"/>
    <property type="project" value="UniProtKB-SubCell"/>
</dbReference>
<keyword evidence="12 20" id="KW-1133">Transmembrane helix</keyword>
<dbReference type="GO" id="GO:0016491">
    <property type="term" value="F:oxidoreductase activity"/>
    <property type="evidence" value="ECO:0007669"/>
    <property type="project" value="UniProtKB-UniRule"/>
</dbReference>
<dbReference type="PROSITE" id="PS51002">
    <property type="entry name" value="CYTB_NTER"/>
    <property type="match status" value="1"/>
</dbReference>
<comment type="cofactor">
    <cofactor evidence="20">
        <name>heme b</name>
        <dbReference type="ChEBI" id="CHEBI:60344"/>
    </cofactor>
    <text evidence="20">Binds 2 heme groups non-covalently.</text>
</comment>
<dbReference type="Gene3D" id="1.20.810.10">
    <property type="entry name" value="Cytochrome Bc1 Complex, Chain C"/>
    <property type="match status" value="1"/>
</dbReference>
<keyword evidence="6 19" id="KW-0349">Heme</keyword>
<feature type="transmembrane region" description="Helical" evidence="20">
    <location>
        <begin position="221"/>
        <end position="245"/>
    </location>
</feature>
<evidence type="ECO:0000256" key="9">
    <source>
        <dbReference type="ARBA" id="ARBA00022723"/>
    </source>
</evidence>
<feature type="binding site" description="axial binding residue" evidence="19">
    <location>
        <position position="83"/>
    </location>
    <ligand>
        <name>heme b</name>
        <dbReference type="ChEBI" id="CHEBI:60344"/>
        <label>b562</label>
    </ligand>
    <ligandPart>
        <name>Fe</name>
        <dbReference type="ChEBI" id="CHEBI:18248"/>
    </ligandPart>
</feature>
<keyword evidence="15 20" id="KW-0496">Mitochondrion</keyword>
<evidence type="ECO:0000256" key="10">
    <source>
        <dbReference type="ARBA" id="ARBA00022792"/>
    </source>
</evidence>
<feature type="transmembrane region" description="Helical" evidence="20">
    <location>
        <begin position="30"/>
        <end position="56"/>
    </location>
</feature>
<comment type="subunit">
    <text evidence="3">The cytochrome bc1 complex contains 11 subunits: 3 respiratory subunits (MT-CYB, CYC1 and UQCRFS1), 2 core proteins (UQCRC1 and UQCRC2) and 6 low-molecular weight proteins (UQCRH/QCR6, UQCRB/QCR7, UQCRQ/QCR8, UQCR10/QCR9, UQCR11/QCR10 and a cleavage product of UQCRFS1). This cytochrome bc1 complex then forms a dimer.</text>
</comment>
<evidence type="ECO:0000256" key="2">
    <source>
        <dbReference type="ARBA" id="ARBA00004448"/>
    </source>
</evidence>
<evidence type="ECO:0000256" key="11">
    <source>
        <dbReference type="ARBA" id="ARBA00022982"/>
    </source>
</evidence>
<dbReference type="InterPro" id="IPR016174">
    <property type="entry name" value="Di-haem_cyt_TM"/>
</dbReference>
<dbReference type="GO" id="GO:0006122">
    <property type="term" value="P:mitochondrial electron transport, ubiquinol to cytochrome c"/>
    <property type="evidence" value="ECO:0007669"/>
    <property type="project" value="UniProtKB-ARBA"/>
</dbReference>
<keyword evidence="13 19" id="KW-0408">Iron</keyword>
<dbReference type="CDD" id="cd00284">
    <property type="entry name" value="Cytochrome_b_N"/>
    <property type="match status" value="1"/>
</dbReference>
<evidence type="ECO:0000256" key="15">
    <source>
        <dbReference type="ARBA" id="ARBA00023128"/>
    </source>
</evidence>
<keyword evidence="11 20" id="KW-0249">Electron transport</keyword>
<dbReference type="Pfam" id="PF00032">
    <property type="entry name" value="Cytochrom_B_C"/>
    <property type="match status" value="1"/>
</dbReference>
<feature type="domain" description="Cytochrome b/b6 N-terminal region profile" evidence="21">
    <location>
        <begin position="1"/>
        <end position="209"/>
    </location>
</feature>
<feature type="domain" description="Cytochrome b/b6 C-terminal region profile" evidence="22">
    <location>
        <begin position="210"/>
        <end position="379"/>
    </location>
</feature>
<keyword evidence="14" id="KW-0830">Ubiquinone</keyword>
<dbReference type="InterPro" id="IPR027387">
    <property type="entry name" value="Cytb/b6-like_sf"/>
</dbReference>
<dbReference type="InterPro" id="IPR048259">
    <property type="entry name" value="Cytochrome_b_N_euk/bac"/>
</dbReference>
<dbReference type="InterPro" id="IPR005797">
    <property type="entry name" value="Cyt_b/b6_N"/>
</dbReference>
<feature type="transmembrane region" description="Helical" evidence="20">
    <location>
        <begin position="113"/>
        <end position="133"/>
    </location>
</feature>
<dbReference type="InterPro" id="IPR005798">
    <property type="entry name" value="Cyt_b/b6_C"/>
</dbReference>
<feature type="binding site" description="axial binding residue" evidence="19">
    <location>
        <position position="97"/>
    </location>
    <ligand>
        <name>heme b</name>
        <dbReference type="ChEBI" id="CHEBI:60344"/>
        <label>b566</label>
    </ligand>
    <ligandPart>
        <name>Fe</name>
        <dbReference type="ChEBI" id="CHEBI:18248"/>
    </ligandPart>
</feature>
<comment type="cofactor">
    <cofactor evidence="19">
        <name>heme</name>
        <dbReference type="ChEBI" id="CHEBI:30413"/>
    </cofactor>
    <text evidence="19">Binds 2 heme groups non-covalently.</text>
</comment>
<geneLocation type="mitochondrion" evidence="23"/>
<dbReference type="GO" id="GO:0045275">
    <property type="term" value="C:respiratory chain complex III"/>
    <property type="evidence" value="ECO:0007669"/>
    <property type="project" value="InterPro"/>
</dbReference>
<keyword evidence="16 20" id="KW-0472">Membrane</keyword>
<evidence type="ECO:0000256" key="7">
    <source>
        <dbReference type="ARBA" id="ARBA00022660"/>
    </source>
</evidence>
<evidence type="ECO:0000256" key="1">
    <source>
        <dbReference type="ARBA" id="ARBA00002566"/>
    </source>
</evidence>
<feature type="transmembrane region" description="Helical" evidence="20">
    <location>
        <begin position="77"/>
        <end position="98"/>
    </location>
</feature>
<evidence type="ECO:0000256" key="8">
    <source>
        <dbReference type="ARBA" id="ARBA00022692"/>
    </source>
</evidence>
<evidence type="ECO:0000256" key="19">
    <source>
        <dbReference type="PIRSR" id="PIRSR038885-2"/>
    </source>
</evidence>
<comment type="subcellular location">
    <subcellularLocation>
        <location evidence="2">Mitochondrion inner membrane</location>
        <topology evidence="2">Multi-pass membrane protein</topology>
    </subcellularLocation>
</comment>
<protein>
    <recommendedName>
        <fullName evidence="4 20">Cytochrome b</fullName>
    </recommendedName>
</protein>
<evidence type="ECO:0000256" key="4">
    <source>
        <dbReference type="ARBA" id="ARBA00013531"/>
    </source>
</evidence>
<comment type="function">
    <text evidence="1 20">Component of the ubiquinol-cytochrome c reductase complex (complex III or cytochrome b-c1 complex) that is part of the mitochondrial respiratory chain. The b-c1 complex mediates electron transfer from ubiquinol to cytochrome c. Contributes to the generation of a proton gradient across the mitochondrial membrane that is then used for ATP synthesis.</text>
</comment>
<feature type="binding site" description="axial binding residue" evidence="19">
    <location>
        <position position="196"/>
    </location>
    <ligand>
        <name>heme b</name>
        <dbReference type="ChEBI" id="CHEBI:60344"/>
        <label>b566</label>
    </ligand>
    <ligandPart>
        <name>Fe</name>
        <dbReference type="ChEBI" id="CHEBI:18248"/>
    </ligandPart>
</feature>
<evidence type="ECO:0000256" key="17">
    <source>
        <dbReference type="ARBA" id="ARBA00061233"/>
    </source>
</evidence>
<keyword evidence="10" id="KW-0999">Mitochondrion inner membrane</keyword>
<keyword evidence="9 19" id="KW-0479">Metal-binding</keyword>
<dbReference type="SUPFAM" id="SSF81648">
    <property type="entry name" value="a domain/subunit of cytochrome bc1 complex (Ubiquinol-cytochrome c reductase)"/>
    <property type="match status" value="1"/>
</dbReference>
<evidence type="ECO:0000259" key="22">
    <source>
        <dbReference type="PROSITE" id="PS51003"/>
    </source>
</evidence>
<feature type="binding site" description="axial binding residue" evidence="19">
    <location>
        <position position="182"/>
    </location>
    <ligand>
        <name>heme b</name>
        <dbReference type="ChEBI" id="CHEBI:60344"/>
        <label>b562</label>
    </ligand>
    <ligandPart>
        <name>Fe</name>
        <dbReference type="ChEBI" id="CHEBI:18248"/>
    </ligandPart>
</feature>
<feature type="transmembrane region" description="Helical" evidence="20">
    <location>
        <begin position="178"/>
        <end position="200"/>
    </location>
</feature>
<evidence type="ECO:0000256" key="5">
    <source>
        <dbReference type="ARBA" id="ARBA00022448"/>
    </source>
</evidence>
<feature type="transmembrane region" description="Helical" evidence="20">
    <location>
        <begin position="346"/>
        <end position="372"/>
    </location>
</feature>
<dbReference type="GO" id="GO:0046872">
    <property type="term" value="F:metal ion binding"/>
    <property type="evidence" value="ECO:0007669"/>
    <property type="project" value="UniProtKB-UniRule"/>
</dbReference>
<feature type="transmembrane region" description="Helical" evidence="20">
    <location>
        <begin position="288"/>
        <end position="307"/>
    </location>
</feature>
<gene>
    <name evidence="23" type="primary">CYTB</name>
</gene>
<name>A0A1L2MBM8_STELO</name>
<dbReference type="GO" id="GO:0008121">
    <property type="term" value="F:quinol-cytochrome-c reductase activity"/>
    <property type="evidence" value="ECO:0007669"/>
    <property type="project" value="InterPro"/>
</dbReference>
<feature type="transmembrane region" description="Helical" evidence="20">
    <location>
        <begin position="145"/>
        <end position="166"/>
    </location>
</feature>
<evidence type="ECO:0000256" key="16">
    <source>
        <dbReference type="ARBA" id="ARBA00023136"/>
    </source>
</evidence>
<proteinExistence type="inferred from homology"/>
<dbReference type="InterPro" id="IPR048260">
    <property type="entry name" value="Cytochrome_b_C_euk/bac"/>
</dbReference>
<comment type="similarity">
    <text evidence="17 20">Belongs to the cytochrome b family.</text>
</comment>
<dbReference type="Pfam" id="PF00033">
    <property type="entry name" value="Cytochrome_B"/>
    <property type="match status" value="1"/>
</dbReference>
<accession>A0A1L2MBM8</accession>
<dbReference type="PANTHER" id="PTHR19271">
    <property type="entry name" value="CYTOCHROME B"/>
    <property type="match status" value="1"/>
</dbReference>
<evidence type="ECO:0000256" key="3">
    <source>
        <dbReference type="ARBA" id="ARBA00011088"/>
    </source>
</evidence>
<dbReference type="PANTHER" id="PTHR19271:SF16">
    <property type="entry name" value="CYTOCHROME B"/>
    <property type="match status" value="1"/>
</dbReference>
<sequence>MTNIRKTHPLMKILNDAFIDLPTPSNISSWWNFGSLLGLCLIMQILTGLFLAMHYTPDTSTAFSSVAHICRDVNYGWFIRYLHANGASMFFICLYAHIGRGLYYGSYMFQETWNIGVLLLLTVMATAFVGYVLPWGQMSFWGATVITNLLSAIPYIGTTLVEWIWGGFSVDKATLTRFFAFHFILPFIITALAAIHLLFLHETGSNNPTGIPSNMDMIPFHPYYTIKDILGGLLLILTLLALTLFTPDLLGDPDNYTPANPLSTPAHIKPEWYFLFAYAILRSIPNKLGGVLALLLSILVLIFIPMLQTSKQRSMMFRPFSQLLFWTLIADLLTLTWIGGQPVEHPYIIVGQLASILYFLLILVLMPTAGLIENKLLKW</sequence>
<reference evidence="23" key="1">
    <citation type="submission" date="2016-08" db="EMBL/GenBank/DDBJ databases">
        <title>Genetic Inference of Population Structure in Spinner (Stenella longirostris) and Spotted (S. attenuata) from the eastern tropical Pacific Ocean based on Mitochondrial Genomes and Nuclear SNPs.</title>
        <authorList>
            <person name="Leslie M.S."/>
            <person name="Archer F.I."/>
            <person name="Morin P.A."/>
        </authorList>
    </citation>
    <scope>NUCLEOTIDE SEQUENCE</scope>
    <source>
        <strain evidence="23">Z0038026</strain>
    </source>
</reference>
<dbReference type="SUPFAM" id="SSF81342">
    <property type="entry name" value="Transmembrane di-heme cytochromes"/>
    <property type="match status" value="1"/>
</dbReference>
<keyword evidence="8 20" id="KW-0812">Transmembrane</keyword>
<dbReference type="PIRSF" id="PIRSF038885">
    <property type="entry name" value="COB"/>
    <property type="match status" value="1"/>
</dbReference>
<evidence type="ECO:0000256" key="13">
    <source>
        <dbReference type="ARBA" id="ARBA00023004"/>
    </source>
</evidence>
<feature type="transmembrane region" description="Helical" evidence="20">
    <location>
        <begin position="319"/>
        <end position="340"/>
    </location>
</feature>
<dbReference type="CDD" id="cd00290">
    <property type="entry name" value="cytochrome_b_C"/>
    <property type="match status" value="1"/>
</dbReference>